<name>B2IDA3_BEII9</name>
<organism evidence="3 4">
    <name type="scientific">Beijerinckia indica subsp. indica (strain ATCC 9039 / DSM 1715 / NCIMB 8712)</name>
    <dbReference type="NCBI Taxonomy" id="395963"/>
    <lineage>
        <taxon>Bacteria</taxon>
        <taxon>Pseudomonadati</taxon>
        <taxon>Pseudomonadota</taxon>
        <taxon>Alphaproteobacteria</taxon>
        <taxon>Hyphomicrobiales</taxon>
        <taxon>Beijerinckiaceae</taxon>
        <taxon>Beijerinckia</taxon>
    </lineage>
</organism>
<dbReference type="eggNOG" id="COG1605">
    <property type="taxonomic scope" value="Bacteria"/>
</dbReference>
<dbReference type="EMBL" id="CP001016">
    <property type="protein sequence ID" value="ACB93960.1"/>
    <property type="molecule type" value="Genomic_DNA"/>
</dbReference>
<gene>
    <name evidence="3" type="ordered locus">Bind_0306</name>
</gene>
<dbReference type="NCBIfam" id="NF004698">
    <property type="entry name" value="PRK06034.1-4"/>
    <property type="match status" value="1"/>
</dbReference>
<evidence type="ECO:0000313" key="3">
    <source>
        <dbReference type="EMBL" id="ACB93960.1"/>
    </source>
</evidence>
<dbReference type="Pfam" id="PF01817">
    <property type="entry name" value="CM_2"/>
    <property type="match status" value="1"/>
</dbReference>
<reference evidence="3 4" key="2">
    <citation type="journal article" date="2010" name="J. Bacteriol.">
        <title>Complete genome sequence of Beijerinckia indica subsp. indica.</title>
        <authorList>
            <person name="Tamas I."/>
            <person name="Dedysh S.N."/>
            <person name="Liesack W."/>
            <person name="Stott M.B."/>
            <person name="Alam M."/>
            <person name="Murrell J.C."/>
            <person name="Dunfield P.F."/>
        </authorList>
    </citation>
    <scope>NUCLEOTIDE SEQUENCE [LARGE SCALE GENOMIC DNA]</scope>
    <source>
        <strain evidence="4">ATCC 9039 / DSM 1715 / NCIMB 8712</strain>
    </source>
</reference>
<proteinExistence type="predicted"/>
<dbReference type="STRING" id="395963.Bind_0306"/>
<dbReference type="Proteomes" id="UP000001695">
    <property type="component" value="Chromosome"/>
</dbReference>
<dbReference type="KEGG" id="bid:Bind_0306"/>
<dbReference type="InterPro" id="IPR002701">
    <property type="entry name" value="CM_II_prokaryot"/>
</dbReference>
<dbReference type="SUPFAM" id="SSF48600">
    <property type="entry name" value="Chorismate mutase II"/>
    <property type="match status" value="1"/>
</dbReference>
<dbReference type="GO" id="GO:0046417">
    <property type="term" value="P:chorismate metabolic process"/>
    <property type="evidence" value="ECO:0007669"/>
    <property type="project" value="InterPro"/>
</dbReference>
<dbReference type="PROSITE" id="PS51168">
    <property type="entry name" value="CHORISMATE_MUT_2"/>
    <property type="match status" value="1"/>
</dbReference>
<dbReference type="SMART" id="SM00830">
    <property type="entry name" value="CM_2"/>
    <property type="match status" value="1"/>
</dbReference>
<sequence length="291" mass="31129">MTPLPSSATASVQETLADLRVDIDRIDAELHQLLIARGEIIDRLIAVKARQGGGSAFRPGREADMMRKIVSRHRGLLPVDTVESIWRIIISTFTYVQAPYSVHADISGGDAAMRDCCRFHFGFTVPYIVHQGTGGVVEAVASAKGDLGLVKVETSAAEGAWWRRLAEPFAPKIIARLPFVERPDHPAGMPLFVIAKPLSDAASRETVVYAIGLERWHGSLPECLAAFGGDILGNAADGYGLSLLVAVPGSVTPQSLRDGLRQAGAGEARIAEVGSHAARFDLETNAISSQK</sequence>
<evidence type="ECO:0000313" key="4">
    <source>
        <dbReference type="Proteomes" id="UP000001695"/>
    </source>
</evidence>
<dbReference type="OrthoDB" id="7268348at2"/>
<dbReference type="InterPro" id="IPR036979">
    <property type="entry name" value="CM_dom_sf"/>
</dbReference>
<feature type="domain" description="Chorismate mutase" evidence="2">
    <location>
        <begin position="10"/>
        <end position="101"/>
    </location>
</feature>
<dbReference type="Gene3D" id="1.20.59.10">
    <property type="entry name" value="Chorismate mutase"/>
    <property type="match status" value="1"/>
</dbReference>
<evidence type="ECO:0000259" key="2">
    <source>
        <dbReference type="PROSITE" id="PS51168"/>
    </source>
</evidence>
<keyword evidence="4" id="KW-1185">Reference proteome</keyword>
<accession>B2IDA3</accession>
<dbReference type="GO" id="GO:0004106">
    <property type="term" value="F:chorismate mutase activity"/>
    <property type="evidence" value="ECO:0007669"/>
    <property type="project" value="UniProtKB-EC"/>
</dbReference>
<evidence type="ECO:0000256" key="1">
    <source>
        <dbReference type="ARBA" id="ARBA00012404"/>
    </source>
</evidence>
<dbReference type="EC" id="5.4.99.5" evidence="1"/>
<protein>
    <recommendedName>
        <fullName evidence="1">chorismate mutase</fullName>
        <ecNumber evidence="1">5.4.99.5</ecNumber>
    </recommendedName>
</protein>
<dbReference type="HOGENOM" id="CLU_065776_0_0_5"/>
<reference evidence="4" key="1">
    <citation type="submission" date="2008-03" db="EMBL/GenBank/DDBJ databases">
        <title>Complete sequence of chromosome of Beijerinckia indica subsp. indica ATCC 9039.</title>
        <authorList>
            <consortium name="US DOE Joint Genome Institute"/>
            <person name="Copeland A."/>
            <person name="Lucas S."/>
            <person name="Lapidus A."/>
            <person name="Glavina del Rio T."/>
            <person name="Dalin E."/>
            <person name="Tice H."/>
            <person name="Bruce D."/>
            <person name="Goodwin L."/>
            <person name="Pitluck S."/>
            <person name="LaButti K."/>
            <person name="Schmutz J."/>
            <person name="Larimer F."/>
            <person name="Land M."/>
            <person name="Hauser L."/>
            <person name="Kyrpides N."/>
            <person name="Mikhailova N."/>
            <person name="Dunfield P.F."/>
            <person name="Dedysh S.N."/>
            <person name="Liesack W."/>
            <person name="Saw J.H."/>
            <person name="Alam M."/>
            <person name="Chen Y."/>
            <person name="Murrell J.C."/>
            <person name="Richardson P."/>
        </authorList>
    </citation>
    <scope>NUCLEOTIDE SEQUENCE [LARGE SCALE GENOMIC DNA]</scope>
    <source>
        <strain evidence="4">ATCC 9039 / DSM 1715 / NCIMB 8712</strain>
    </source>
</reference>
<dbReference type="InterPro" id="IPR036263">
    <property type="entry name" value="Chorismate_II_sf"/>
</dbReference>
<dbReference type="AlphaFoldDB" id="B2IDA3"/>
<dbReference type="RefSeq" id="WP_012383318.1">
    <property type="nucleotide sequence ID" value="NC_010581.1"/>
</dbReference>